<name>A0A139Y6X2_TOXGO</name>
<feature type="region of interest" description="Disordered" evidence="1">
    <location>
        <begin position="162"/>
        <end position="234"/>
    </location>
</feature>
<evidence type="ECO:0000256" key="1">
    <source>
        <dbReference type="SAM" id="MobiDB-lite"/>
    </source>
</evidence>
<feature type="region of interest" description="Disordered" evidence="1">
    <location>
        <begin position="1"/>
        <end position="120"/>
    </location>
</feature>
<reference evidence="2 3" key="1">
    <citation type="journal article" date="2016" name="Nat. Commun.">
        <title>Local admixture of amplified and diversified secreted pathogenesis determinants shapes mosaic Toxoplasma gondii genomes.</title>
        <authorList>
            <person name="Lorenzi H."/>
            <person name="Khan A."/>
            <person name="Behnke M.S."/>
            <person name="Namasivayam S."/>
            <person name="Swapna L.S."/>
            <person name="Hadjithomas M."/>
            <person name="Karamycheva S."/>
            <person name="Pinney D."/>
            <person name="Brunk B.P."/>
            <person name="Ajioka J.W."/>
            <person name="Ajzenberg D."/>
            <person name="Boothroyd J.C."/>
            <person name="Boyle J.P."/>
            <person name="Darde M.L."/>
            <person name="Diaz-Miranda M.A."/>
            <person name="Dubey J.P."/>
            <person name="Fritz H.M."/>
            <person name="Gennari S.M."/>
            <person name="Gregory B.D."/>
            <person name="Kim K."/>
            <person name="Saeij J.P."/>
            <person name="Su C."/>
            <person name="White M.W."/>
            <person name="Zhu X.Q."/>
            <person name="Howe D.K."/>
            <person name="Rosenthal B.M."/>
            <person name="Grigg M.E."/>
            <person name="Parkinson J."/>
            <person name="Liu L."/>
            <person name="Kissinger J.C."/>
            <person name="Roos D.S."/>
            <person name="Sibley L.D."/>
        </authorList>
    </citation>
    <scope>NUCLEOTIDE SEQUENCE [LARGE SCALE GENOMIC DNA]</scope>
    <source>
        <strain evidence="2 3">ARI</strain>
    </source>
</reference>
<protein>
    <submittedName>
        <fullName evidence="2">Uncharacterized protein</fullName>
    </submittedName>
</protein>
<feature type="compositionally biased region" description="Basic and acidic residues" evidence="1">
    <location>
        <begin position="111"/>
        <end position="120"/>
    </location>
</feature>
<dbReference type="EMBL" id="AGQS02003703">
    <property type="protein sequence ID" value="KYF47083.1"/>
    <property type="molecule type" value="Genomic_DNA"/>
</dbReference>
<dbReference type="VEuPathDB" id="ToxoDB:TGARI_368640"/>
<proteinExistence type="predicted"/>
<gene>
    <name evidence="2" type="ORF">TGARI_368640</name>
</gene>
<feature type="compositionally biased region" description="Basic and acidic residues" evidence="1">
    <location>
        <begin position="200"/>
        <end position="211"/>
    </location>
</feature>
<dbReference type="Proteomes" id="UP000074247">
    <property type="component" value="Unassembled WGS sequence"/>
</dbReference>
<accession>A0A139Y6X2</accession>
<evidence type="ECO:0000313" key="2">
    <source>
        <dbReference type="EMBL" id="KYF47083.1"/>
    </source>
</evidence>
<feature type="compositionally biased region" description="Low complexity" evidence="1">
    <location>
        <begin position="55"/>
        <end position="72"/>
    </location>
</feature>
<feature type="compositionally biased region" description="Low complexity" evidence="1">
    <location>
        <begin position="16"/>
        <end position="34"/>
    </location>
</feature>
<dbReference type="AlphaFoldDB" id="A0A139Y6X2"/>
<comment type="caution">
    <text evidence="2">The sequence shown here is derived from an EMBL/GenBank/DDBJ whole genome shotgun (WGS) entry which is preliminary data.</text>
</comment>
<sequence length="234" mass="23358">MGGGGAPGGDDGDGATGAAAPPFADSAAVGVATDAGGGGIVTGAPSDGKRPPLPVRAASRPSGSSPSWSRDAGCGLARDLHGAATPDRGVGPTGTGKKVGKAGTQPEGEEADGRPGRMTGSRELRLFTAFSLGKYVFNQDCAGDKKLPPAGVPRCEHGAAKEAETLKGCPKVGGPPETKGDSRVPPTENGGYCGAAGRAESQEERKSEHSNKGWFPFPAPTDEDCSANNSTQLF</sequence>
<organism evidence="2 3">
    <name type="scientific">Toxoplasma gondii ARI</name>
    <dbReference type="NCBI Taxonomy" id="1074872"/>
    <lineage>
        <taxon>Eukaryota</taxon>
        <taxon>Sar</taxon>
        <taxon>Alveolata</taxon>
        <taxon>Apicomplexa</taxon>
        <taxon>Conoidasida</taxon>
        <taxon>Coccidia</taxon>
        <taxon>Eucoccidiorida</taxon>
        <taxon>Eimeriorina</taxon>
        <taxon>Sarcocystidae</taxon>
        <taxon>Toxoplasma</taxon>
    </lineage>
</organism>
<evidence type="ECO:0000313" key="3">
    <source>
        <dbReference type="Proteomes" id="UP000074247"/>
    </source>
</evidence>